<dbReference type="AlphaFoldDB" id="A0A9W3B2S5"/>
<name>A0A9W3B2S5_BIOGL</name>
<dbReference type="InterPro" id="IPR042099">
    <property type="entry name" value="ANL_N_sf"/>
</dbReference>
<evidence type="ECO:0000256" key="2">
    <source>
        <dbReference type="ARBA" id="ARBA00022598"/>
    </source>
</evidence>
<gene>
    <name evidence="6" type="primary">LOC106066434</name>
</gene>
<evidence type="ECO:0000313" key="5">
    <source>
        <dbReference type="Proteomes" id="UP001165740"/>
    </source>
</evidence>
<dbReference type="OMA" id="HIYPATI"/>
<dbReference type="PANTHER" id="PTHR24096">
    <property type="entry name" value="LONG-CHAIN-FATTY-ACID--COA LIGASE"/>
    <property type="match status" value="1"/>
</dbReference>
<dbReference type="PROSITE" id="PS00455">
    <property type="entry name" value="AMP_BINDING"/>
    <property type="match status" value="1"/>
</dbReference>
<accession>A0A9W3B2S5</accession>
<dbReference type="Pfam" id="PF13193">
    <property type="entry name" value="AMP-binding_C"/>
    <property type="match status" value="1"/>
</dbReference>
<dbReference type="RefSeq" id="XP_055893783.1">
    <property type="nucleotide sequence ID" value="XM_056037808.1"/>
</dbReference>
<keyword evidence="5" id="KW-1185">Reference proteome</keyword>
<dbReference type="InterPro" id="IPR025110">
    <property type="entry name" value="AMP-bd_C"/>
</dbReference>
<dbReference type="GeneID" id="106066434"/>
<dbReference type="SUPFAM" id="SSF56801">
    <property type="entry name" value="Acetyl-CoA synthetase-like"/>
    <property type="match status" value="1"/>
</dbReference>
<evidence type="ECO:0000259" key="3">
    <source>
        <dbReference type="Pfam" id="PF00501"/>
    </source>
</evidence>
<dbReference type="GO" id="GO:0016405">
    <property type="term" value="F:CoA-ligase activity"/>
    <property type="evidence" value="ECO:0007669"/>
    <property type="project" value="TreeGrafter"/>
</dbReference>
<comment type="similarity">
    <text evidence="1">Belongs to the ATP-dependent AMP-binding enzyme family.</text>
</comment>
<dbReference type="Proteomes" id="UP001165740">
    <property type="component" value="Chromosome 8"/>
</dbReference>
<dbReference type="InterPro" id="IPR045851">
    <property type="entry name" value="AMP-bd_C_sf"/>
</dbReference>
<reference evidence="6" key="1">
    <citation type="submission" date="2025-08" db="UniProtKB">
        <authorList>
            <consortium name="RefSeq"/>
        </authorList>
    </citation>
    <scope>IDENTIFICATION</scope>
</reference>
<dbReference type="Pfam" id="PF00501">
    <property type="entry name" value="AMP-binding"/>
    <property type="match status" value="1"/>
</dbReference>
<dbReference type="Gene3D" id="3.30.300.30">
    <property type="match status" value="1"/>
</dbReference>
<dbReference type="InterPro" id="IPR000873">
    <property type="entry name" value="AMP-dep_synth/lig_dom"/>
</dbReference>
<dbReference type="InterPro" id="IPR020845">
    <property type="entry name" value="AMP-binding_CS"/>
</dbReference>
<dbReference type="Gene3D" id="3.40.50.12780">
    <property type="entry name" value="N-terminal domain of ligase-like"/>
    <property type="match status" value="1"/>
</dbReference>
<evidence type="ECO:0000313" key="6">
    <source>
        <dbReference type="RefSeq" id="XP_055893783.1"/>
    </source>
</evidence>
<dbReference type="PANTHER" id="PTHR24096:SF149">
    <property type="entry name" value="AMP-BINDING DOMAIN-CONTAINING PROTEIN-RELATED"/>
    <property type="match status" value="1"/>
</dbReference>
<evidence type="ECO:0000259" key="4">
    <source>
        <dbReference type="Pfam" id="PF13193"/>
    </source>
</evidence>
<keyword evidence="2" id="KW-0436">Ligase</keyword>
<dbReference type="OrthoDB" id="5953112at2759"/>
<feature type="domain" description="AMP-binding enzyme C-terminal" evidence="4">
    <location>
        <begin position="441"/>
        <end position="519"/>
    </location>
</feature>
<evidence type="ECO:0000256" key="1">
    <source>
        <dbReference type="ARBA" id="ARBA00006432"/>
    </source>
</evidence>
<proteinExistence type="inferred from homology"/>
<organism evidence="5 6">
    <name type="scientific">Biomphalaria glabrata</name>
    <name type="common">Bloodfluke planorb</name>
    <name type="synonym">Freshwater snail</name>
    <dbReference type="NCBI Taxonomy" id="6526"/>
    <lineage>
        <taxon>Eukaryota</taxon>
        <taxon>Metazoa</taxon>
        <taxon>Spiralia</taxon>
        <taxon>Lophotrochozoa</taxon>
        <taxon>Mollusca</taxon>
        <taxon>Gastropoda</taxon>
        <taxon>Heterobranchia</taxon>
        <taxon>Euthyneura</taxon>
        <taxon>Panpulmonata</taxon>
        <taxon>Hygrophila</taxon>
        <taxon>Lymnaeoidea</taxon>
        <taxon>Planorbidae</taxon>
        <taxon>Biomphalaria</taxon>
    </lineage>
</organism>
<feature type="domain" description="AMP-dependent synthetase/ligase" evidence="3">
    <location>
        <begin position="14"/>
        <end position="388"/>
    </location>
</feature>
<sequence>MAKTVPNRLCVLKKETPDRELYIFYDTDFHRTSISISELWDLSSRLAHILVSKGLQRGDVVACSVPTSLELAVCYHGVILAGGVAFVTEATKEAPQQFTHFINTSRAKFLILCAKENDLTYTQHAHCLGEVTDDLGMSSFHDLGMPSVTTVLCVERQGKVSQFLALLARYPSVYVDEELPETSIATLSTTSGTTGVPKLVMRTHRSYIEDADAGGFIPQWPGKKTFMNSPFSWIVGSLLDILDGYTRVQVDMWTPPENLHKLNAEIITREPVRSAFLTPPEVQGLLEYFSDVDNKPFDAVVSAGFLLTRQICEMFLKISHQLTMRYGASEGASVSFKVHRSSENFQDFNCGQLIKGTRVKFVNEDGTEMAPGIPGKLMLQMPGLFSGYMGQEELNKKVLTSDGWFVNNDIGYLDKEGDLFVIGRYDNVIRKNGQMVYPSLVEKAIRQHPMVDSVIVVPITEEGNQPKICACVVGKAYSTLTRDEVIKMVELEAAKDGGVLTPPDLVLFLDSIPMNSRGKIKVSSVVQAVQAKLQL</sequence>
<protein>
    <submittedName>
        <fullName evidence="6">3-[(3aS,4S,7aS)-7a-methyl-1, 5-dioxo-octahydro-1H-inden-4-yl]propanoyl:CoA ligase-like</fullName>
    </submittedName>
</protein>